<keyword evidence="7" id="KW-1133">Transmembrane helix</keyword>
<dbReference type="CTD" id="8579072"/>
<dbReference type="InterPro" id="IPR002659">
    <property type="entry name" value="Glyco_trans_31"/>
</dbReference>
<feature type="signal peptide" evidence="12">
    <location>
        <begin position="1"/>
        <end position="16"/>
    </location>
</feature>
<dbReference type="eggNOG" id="KOG2287">
    <property type="taxonomic scope" value="Eukaryota"/>
</dbReference>
<dbReference type="InParanoid" id="A8X8S2"/>
<keyword evidence="15" id="KW-1185">Reference proteome</keyword>
<evidence type="ECO:0000256" key="2">
    <source>
        <dbReference type="ARBA" id="ARBA00008661"/>
    </source>
</evidence>
<evidence type="ECO:0000313" key="14">
    <source>
        <dbReference type="EMBL" id="CAP29033.1"/>
    </source>
</evidence>
<dbReference type="RefSeq" id="XP_002637076.1">
    <property type="nucleotide sequence ID" value="XM_002637030.1"/>
</dbReference>
<evidence type="ECO:0000256" key="10">
    <source>
        <dbReference type="RuleBase" id="RU363063"/>
    </source>
</evidence>
<gene>
    <name evidence="14 16" type="ORF">CBG09575</name>
    <name evidence="14" type="ORF">CBG_09575</name>
</gene>
<keyword evidence="5" id="KW-0812">Transmembrane</keyword>
<organism evidence="14 15">
    <name type="scientific">Caenorhabditis briggsae</name>
    <dbReference type="NCBI Taxonomy" id="6238"/>
    <lineage>
        <taxon>Eukaryota</taxon>
        <taxon>Metazoa</taxon>
        <taxon>Ecdysozoa</taxon>
        <taxon>Nematoda</taxon>
        <taxon>Chromadorea</taxon>
        <taxon>Rhabditida</taxon>
        <taxon>Rhabditina</taxon>
        <taxon>Rhabditomorpha</taxon>
        <taxon>Rhabditoidea</taxon>
        <taxon>Rhabditidae</taxon>
        <taxon>Peloderinae</taxon>
        <taxon>Caenorhabditis</taxon>
    </lineage>
</organism>
<evidence type="ECO:0000256" key="5">
    <source>
        <dbReference type="ARBA" id="ARBA00022692"/>
    </source>
</evidence>
<evidence type="ECO:0000256" key="11">
    <source>
        <dbReference type="SAM" id="MobiDB-lite"/>
    </source>
</evidence>
<evidence type="ECO:0000256" key="7">
    <source>
        <dbReference type="ARBA" id="ARBA00022989"/>
    </source>
</evidence>
<evidence type="ECO:0000256" key="4">
    <source>
        <dbReference type="ARBA" id="ARBA00022679"/>
    </source>
</evidence>
<dbReference type="KEGG" id="cbr:CBG_09575"/>
<dbReference type="GeneID" id="8579072"/>
<comment type="subcellular location">
    <subcellularLocation>
        <location evidence="1 10">Golgi apparatus membrane</location>
        <topology evidence="1 10">Single-pass type II membrane protein</topology>
    </subcellularLocation>
</comment>
<dbReference type="InterPro" id="IPR002619">
    <property type="entry name" value="CX"/>
</dbReference>
<feature type="chain" id="PRO_5002732803" description="Hexosyltransferase" evidence="12">
    <location>
        <begin position="17"/>
        <end position="496"/>
    </location>
</feature>
<sequence>MKLFIFLTLICSDVIARGGGGRGGGGGGRGGGGARAGVGRGGIGGSGVTGRSVFAGTSRSGLGGWKTGSSSPASSYGSSSFRSAVFASSYSQSYFTHSSLTNALIISSLARPITYDNRQYYWSSSHAKEKLPPDQYPALCEYQIGPDDGQLQNVSFQDSAPKMSIIFRVNKNEFSDATVFLNIDRIRTFSTESSLFQVIETPSHPNWSQNRTYSAQFKDQRHSYQFVTIPKKQCSNNTKLQITILSTAGNFEIRQAIRDTWANPNNSKHVENNDVRISFIISAAQNEFLNSSIQKEIEKYDDLIVTDLYESYELLILKVHAILTYKQNFCESADFQLKIDDDMAVYMEGLYDSLSEKKQSSVDAISGIIWRNSPPVREKKHRWYVPMTLYSQKHFPPYIDGPIYLIGKNVIPKMLDATKNYSQWIIEDVFWTGILAKALKIRQINWANHLLRYVIELVPSRLKCLNGKPLIYAVHNMKGPQMIVDGYNKLTGVKCE</sequence>
<protein>
    <recommendedName>
        <fullName evidence="10">Hexosyltransferase</fullName>
        <ecNumber evidence="10">2.4.1.-</ecNumber>
    </recommendedName>
</protein>
<dbReference type="STRING" id="6238.A8X8S2"/>
<dbReference type="Proteomes" id="UP000008549">
    <property type="component" value="Unassembled WGS sequence"/>
</dbReference>
<dbReference type="GO" id="GO:0016758">
    <property type="term" value="F:hexosyltransferase activity"/>
    <property type="evidence" value="ECO:0007669"/>
    <property type="project" value="InterPro"/>
</dbReference>
<dbReference type="FunFam" id="3.90.550.50:FF:000078">
    <property type="entry name" value="Hexosyltransferase"/>
    <property type="match status" value="1"/>
</dbReference>
<dbReference type="PANTHER" id="PTHR11214:SF314">
    <property type="entry name" value="HEXOSYLTRANSFERASE"/>
    <property type="match status" value="1"/>
</dbReference>
<dbReference type="Gene3D" id="3.90.550.50">
    <property type="match status" value="1"/>
</dbReference>
<dbReference type="GO" id="GO:0000139">
    <property type="term" value="C:Golgi membrane"/>
    <property type="evidence" value="ECO:0000318"/>
    <property type="project" value="GO_Central"/>
</dbReference>
<keyword evidence="6" id="KW-0735">Signal-anchor</keyword>
<keyword evidence="3 10" id="KW-0328">Glycosyltransferase</keyword>
<dbReference type="Pfam" id="PF01705">
    <property type="entry name" value="CX"/>
    <property type="match status" value="1"/>
</dbReference>
<evidence type="ECO:0000256" key="8">
    <source>
        <dbReference type="ARBA" id="ARBA00023034"/>
    </source>
</evidence>
<evidence type="ECO:0000256" key="6">
    <source>
        <dbReference type="ARBA" id="ARBA00022968"/>
    </source>
</evidence>
<dbReference type="GO" id="GO:0016757">
    <property type="term" value="F:glycosyltransferase activity"/>
    <property type="evidence" value="ECO:0000318"/>
    <property type="project" value="GO_Central"/>
</dbReference>
<dbReference type="EC" id="2.4.1.-" evidence="10"/>
<reference evidence="14 15" key="2">
    <citation type="journal article" date="2011" name="PLoS Genet.">
        <title>Caenorhabditis briggsae recombinant inbred line genotypes reveal inter-strain incompatibility and the evolution of recombination.</title>
        <authorList>
            <person name="Ross J.A."/>
            <person name="Koboldt D.C."/>
            <person name="Staisch J.E."/>
            <person name="Chamberlin H.M."/>
            <person name="Gupta B.P."/>
            <person name="Miller R.D."/>
            <person name="Baird S.E."/>
            <person name="Haag E.S."/>
        </authorList>
    </citation>
    <scope>NUCLEOTIDE SEQUENCE [LARGE SCALE GENOMIC DNA]</scope>
    <source>
        <strain evidence="14 15">AF16</strain>
    </source>
</reference>
<dbReference type="HOGENOM" id="CLU_550103_0_0_1"/>
<proteinExistence type="inferred from homology"/>
<keyword evidence="9" id="KW-0472">Membrane</keyword>
<dbReference type="PANTHER" id="PTHR11214">
    <property type="entry name" value="BETA-1,3-N-ACETYLGLUCOSAMINYLTRANSFERASE"/>
    <property type="match status" value="1"/>
</dbReference>
<evidence type="ECO:0000256" key="1">
    <source>
        <dbReference type="ARBA" id="ARBA00004323"/>
    </source>
</evidence>
<feature type="region of interest" description="Disordered" evidence="11">
    <location>
        <begin position="21"/>
        <end position="43"/>
    </location>
</feature>
<dbReference type="EMBL" id="HE600998">
    <property type="protein sequence ID" value="CAP29033.1"/>
    <property type="molecule type" value="Genomic_DNA"/>
</dbReference>
<evidence type="ECO:0000256" key="9">
    <source>
        <dbReference type="ARBA" id="ARBA00023136"/>
    </source>
</evidence>
<evidence type="ECO:0000313" key="16">
    <source>
        <dbReference type="WormBase" id="CBG09575"/>
    </source>
</evidence>
<accession>A8X8S2</accession>
<evidence type="ECO:0000313" key="15">
    <source>
        <dbReference type="Proteomes" id="UP000008549"/>
    </source>
</evidence>
<dbReference type="FunCoup" id="A8X8S2">
    <property type="interactions" value="179"/>
</dbReference>
<dbReference type="WormBase" id="CBG09575">
    <property type="protein sequence ID" value="CBP44912"/>
    <property type="gene ID" value="WBGene00031136"/>
</dbReference>
<evidence type="ECO:0000256" key="3">
    <source>
        <dbReference type="ARBA" id="ARBA00022676"/>
    </source>
</evidence>
<keyword evidence="4" id="KW-0808">Transferase</keyword>
<name>A8X8S2_CAEBR</name>
<feature type="domain" description="CX" evidence="13">
    <location>
        <begin position="120"/>
        <end position="168"/>
    </location>
</feature>
<comment type="similarity">
    <text evidence="2 10">Belongs to the glycosyltransferase 31 family.</text>
</comment>
<dbReference type="Pfam" id="PF01762">
    <property type="entry name" value="Galactosyl_T"/>
    <property type="match status" value="1"/>
</dbReference>
<dbReference type="GO" id="GO:0006493">
    <property type="term" value="P:protein O-linked glycosylation"/>
    <property type="evidence" value="ECO:0000318"/>
    <property type="project" value="GO_Central"/>
</dbReference>
<dbReference type="OMA" id="RQINWAN"/>
<reference evidence="14 15" key="1">
    <citation type="journal article" date="2003" name="PLoS Biol.">
        <title>The genome sequence of Caenorhabditis briggsae: a platform for comparative genomics.</title>
        <authorList>
            <person name="Stein L.D."/>
            <person name="Bao Z."/>
            <person name="Blasiar D."/>
            <person name="Blumenthal T."/>
            <person name="Brent M.R."/>
            <person name="Chen N."/>
            <person name="Chinwalla A."/>
            <person name="Clarke L."/>
            <person name="Clee C."/>
            <person name="Coghlan A."/>
            <person name="Coulson A."/>
            <person name="D'Eustachio P."/>
            <person name="Fitch D.H."/>
            <person name="Fulton L.A."/>
            <person name="Fulton R.E."/>
            <person name="Griffiths-Jones S."/>
            <person name="Harris T.W."/>
            <person name="Hillier L.W."/>
            <person name="Kamath R."/>
            <person name="Kuwabara P.E."/>
            <person name="Mardis E.R."/>
            <person name="Marra M.A."/>
            <person name="Miner T.L."/>
            <person name="Minx P."/>
            <person name="Mullikin J.C."/>
            <person name="Plumb R.W."/>
            <person name="Rogers J."/>
            <person name="Schein J.E."/>
            <person name="Sohrmann M."/>
            <person name="Spieth J."/>
            <person name="Stajich J.E."/>
            <person name="Wei C."/>
            <person name="Willey D."/>
            <person name="Wilson R.K."/>
            <person name="Durbin R."/>
            <person name="Waterston R.H."/>
        </authorList>
    </citation>
    <scope>NUCLEOTIDE SEQUENCE [LARGE SCALE GENOMIC DNA]</scope>
    <source>
        <strain evidence="14 15">AF16</strain>
    </source>
</reference>
<evidence type="ECO:0000259" key="13">
    <source>
        <dbReference type="Pfam" id="PF01705"/>
    </source>
</evidence>
<keyword evidence="12" id="KW-0732">Signal</keyword>
<keyword evidence="8 10" id="KW-0333">Golgi apparatus</keyword>
<evidence type="ECO:0000256" key="12">
    <source>
        <dbReference type="SAM" id="SignalP"/>
    </source>
</evidence>
<dbReference type="AlphaFoldDB" id="A8X8S2"/>